<dbReference type="Proteomes" id="UP000593571">
    <property type="component" value="Unassembled WGS sequence"/>
</dbReference>
<dbReference type="EMBL" id="JACASE010000013">
    <property type="protein sequence ID" value="KAF6418888.1"/>
    <property type="molecule type" value="Genomic_DNA"/>
</dbReference>
<comment type="caution">
    <text evidence="2">The sequence shown here is derived from an EMBL/GenBank/DDBJ whole genome shotgun (WGS) entry which is preliminary data.</text>
</comment>
<gene>
    <name evidence="2" type="ORF">HJG63_008886</name>
</gene>
<proteinExistence type="predicted"/>
<feature type="region of interest" description="Disordered" evidence="1">
    <location>
        <begin position="1"/>
        <end position="49"/>
    </location>
</feature>
<dbReference type="AlphaFoldDB" id="A0A7J8D6Y3"/>
<evidence type="ECO:0000313" key="3">
    <source>
        <dbReference type="Proteomes" id="UP000593571"/>
    </source>
</evidence>
<protein>
    <submittedName>
        <fullName evidence="2">Uncharacterized protein</fullName>
    </submittedName>
</protein>
<accession>A0A7J8D6Y3</accession>
<evidence type="ECO:0000256" key="1">
    <source>
        <dbReference type="SAM" id="MobiDB-lite"/>
    </source>
</evidence>
<sequence>MRKGSAVAARNTCLQHREGARQSPQRPQLAPVRADTSFPLAQLSPTPNLPTNLRAICFLPRPQTDTSCQASAGCVCTKFTCVPATPSEGGRSWASACFLRMPGGPSKLSEPSARPSLVGLRLLKWKQRE</sequence>
<keyword evidence="3" id="KW-1185">Reference proteome</keyword>
<evidence type="ECO:0000313" key="2">
    <source>
        <dbReference type="EMBL" id="KAF6418888.1"/>
    </source>
</evidence>
<name>A0A7J8D6Y3_ROUAE</name>
<reference evidence="2 3" key="1">
    <citation type="journal article" date="2020" name="Nature">
        <title>Six reference-quality genomes reveal evolution of bat adaptations.</title>
        <authorList>
            <person name="Jebb D."/>
            <person name="Huang Z."/>
            <person name="Pippel M."/>
            <person name="Hughes G.M."/>
            <person name="Lavrichenko K."/>
            <person name="Devanna P."/>
            <person name="Winkler S."/>
            <person name="Jermiin L.S."/>
            <person name="Skirmuntt E.C."/>
            <person name="Katzourakis A."/>
            <person name="Burkitt-Gray L."/>
            <person name="Ray D.A."/>
            <person name="Sullivan K.A.M."/>
            <person name="Roscito J.G."/>
            <person name="Kirilenko B.M."/>
            <person name="Davalos L.M."/>
            <person name="Corthals A.P."/>
            <person name="Power M.L."/>
            <person name="Jones G."/>
            <person name="Ransome R.D."/>
            <person name="Dechmann D.K.N."/>
            <person name="Locatelli A.G."/>
            <person name="Puechmaille S.J."/>
            <person name="Fedrigo O."/>
            <person name="Jarvis E.D."/>
            <person name="Hiller M."/>
            <person name="Vernes S.C."/>
            <person name="Myers E.W."/>
            <person name="Teeling E.C."/>
        </authorList>
    </citation>
    <scope>NUCLEOTIDE SEQUENCE [LARGE SCALE GENOMIC DNA]</scope>
    <source>
        <strain evidence="2">MRouAeg1</strain>
        <tissue evidence="2">Muscle</tissue>
    </source>
</reference>
<organism evidence="2 3">
    <name type="scientific">Rousettus aegyptiacus</name>
    <name type="common">Egyptian fruit bat</name>
    <name type="synonym">Pteropus aegyptiacus</name>
    <dbReference type="NCBI Taxonomy" id="9407"/>
    <lineage>
        <taxon>Eukaryota</taxon>
        <taxon>Metazoa</taxon>
        <taxon>Chordata</taxon>
        <taxon>Craniata</taxon>
        <taxon>Vertebrata</taxon>
        <taxon>Euteleostomi</taxon>
        <taxon>Mammalia</taxon>
        <taxon>Eutheria</taxon>
        <taxon>Laurasiatheria</taxon>
        <taxon>Chiroptera</taxon>
        <taxon>Yinpterochiroptera</taxon>
        <taxon>Pteropodoidea</taxon>
        <taxon>Pteropodidae</taxon>
        <taxon>Rousettinae</taxon>
        <taxon>Rousettus</taxon>
    </lineage>
</organism>